<dbReference type="AlphaFoldDB" id="A0A3A9ZGP3"/>
<proteinExistence type="predicted"/>
<feature type="domain" description="Carrier" evidence="1">
    <location>
        <begin position="12"/>
        <end position="90"/>
    </location>
</feature>
<comment type="caution">
    <text evidence="2">The sequence shown here is derived from an EMBL/GenBank/DDBJ whole genome shotgun (WGS) entry which is preliminary data.</text>
</comment>
<sequence>MSLNTDRLNEDEITEKLLSFIRERFLAGDPRGELEVDTPLLEHGILDSLKVAVLLNFLRSELATDVPTEKISGRHFQTVRNLSELVRDLGPAVAQQ</sequence>
<reference evidence="2 3" key="1">
    <citation type="journal article" date="2004" name="Syst. Appl. Microbiol.">
        <title>Cryptoendolithic actinomycetes from antarctic sandstone rock samples: Micromonospora endolithica sp. nov. and two isolates related to Micromonospora coerulea Jensen 1932.</title>
        <authorList>
            <person name="Hirsch P."/>
            <person name="Mevs U."/>
            <person name="Kroppenstedt R.M."/>
            <person name="Schumann P."/>
            <person name="Stackebrandt E."/>
        </authorList>
    </citation>
    <scope>NUCLEOTIDE SEQUENCE [LARGE SCALE GENOMIC DNA]</scope>
    <source>
        <strain evidence="2 3">JCM 12677</strain>
    </source>
</reference>
<dbReference type="SUPFAM" id="SSF47336">
    <property type="entry name" value="ACP-like"/>
    <property type="match status" value="1"/>
</dbReference>
<accession>A0A3A9ZGP3</accession>
<gene>
    <name evidence="2" type="ORF">D7223_11920</name>
</gene>
<organism evidence="2 3">
    <name type="scientific">Micromonospora endolithica</name>
    <dbReference type="NCBI Taxonomy" id="230091"/>
    <lineage>
        <taxon>Bacteria</taxon>
        <taxon>Bacillati</taxon>
        <taxon>Actinomycetota</taxon>
        <taxon>Actinomycetes</taxon>
        <taxon>Micromonosporales</taxon>
        <taxon>Micromonosporaceae</taxon>
        <taxon>Micromonospora</taxon>
    </lineage>
</organism>
<name>A0A3A9ZGP3_9ACTN</name>
<dbReference type="InterPro" id="IPR009081">
    <property type="entry name" value="PP-bd_ACP"/>
</dbReference>
<dbReference type="RefSeq" id="WP_120728223.1">
    <property type="nucleotide sequence ID" value="NZ_RBAK01000004.1"/>
</dbReference>
<dbReference type="InterPro" id="IPR036736">
    <property type="entry name" value="ACP-like_sf"/>
</dbReference>
<evidence type="ECO:0000313" key="3">
    <source>
        <dbReference type="Proteomes" id="UP000281726"/>
    </source>
</evidence>
<protein>
    <submittedName>
        <fullName evidence="2">Acyl carrier protein</fullName>
    </submittedName>
</protein>
<dbReference type="EMBL" id="RBAK01000004">
    <property type="protein sequence ID" value="RKN47490.1"/>
    <property type="molecule type" value="Genomic_DNA"/>
</dbReference>
<keyword evidence="3" id="KW-1185">Reference proteome</keyword>
<dbReference type="Pfam" id="PF00550">
    <property type="entry name" value="PP-binding"/>
    <property type="match status" value="1"/>
</dbReference>
<dbReference type="Gene3D" id="1.10.1200.10">
    <property type="entry name" value="ACP-like"/>
    <property type="match status" value="1"/>
</dbReference>
<evidence type="ECO:0000259" key="1">
    <source>
        <dbReference type="PROSITE" id="PS50075"/>
    </source>
</evidence>
<evidence type="ECO:0000313" key="2">
    <source>
        <dbReference type="EMBL" id="RKN47490.1"/>
    </source>
</evidence>
<dbReference type="Proteomes" id="UP000281726">
    <property type="component" value="Unassembled WGS sequence"/>
</dbReference>
<dbReference type="PROSITE" id="PS50075">
    <property type="entry name" value="CARRIER"/>
    <property type="match status" value="1"/>
</dbReference>
<dbReference type="OrthoDB" id="5383272at2"/>